<dbReference type="InterPro" id="IPR007157">
    <property type="entry name" value="PspA_VIPP1"/>
</dbReference>
<evidence type="ECO:0000256" key="3">
    <source>
        <dbReference type="SAM" id="MobiDB-lite"/>
    </source>
</evidence>
<feature type="compositionally biased region" description="Basic and acidic residues" evidence="3">
    <location>
        <begin position="267"/>
        <end position="278"/>
    </location>
</feature>
<dbReference type="Proteomes" id="UP001178507">
    <property type="component" value="Unassembled WGS sequence"/>
</dbReference>
<dbReference type="PANTHER" id="PTHR31088">
    <property type="entry name" value="MEMBRANE-ASSOCIATED PROTEIN VIPP1, CHLOROPLASTIC"/>
    <property type="match status" value="1"/>
</dbReference>
<comment type="caution">
    <text evidence="4">The sequence shown here is derived from an EMBL/GenBank/DDBJ whole genome shotgun (WGS) entry which is preliminary data.</text>
</comment>
<dbReference type="Pfam" id="PF04012">
    <property type="entry name" value="PspA_IM30"/>
    <property type="match status" value="1"/>
</dbReference>
<feature type="compositionally biased region" description="Low complexity" evidence="3">
    <location>
        <begin position="246"/>
        <end position="261"/>
    </location>
</feature>
<comment type="similarity">
    <text evidence="1">Belongs to the PspA/Vipp/IM30 family.</text>
</comment>
<keyword evidence="5" id="KW-1185">Reference proteome</keyword>
<dbReference type="PANTHER" id="PTHR31088:SF6">
    <property type="entry name" value="PHAGE SHOCK PROTEIN A"/>
    <property type="match status" value="1"/>
</dbReference>
<evidence type="ECO:0000313" key="5">
    <source>
        <dbReference type="Proteomes" id="UP001178507"/>
    </source>
</evidence>
<evidence type="ECO:0000256" key="1">
    <source>
        <dbReference type="ARBA" id="ARBA00043985"/>
    </source>
</evidence>
<protein>
    <recommendedName>
        <fullName evidence="6">PspA/IM30 family protein</fullName>
    </recommendedName>
</protein>
<organism evidence="4 5">
    <name type="scientific">Effrenium voratum</name>
    <dbReference type="NCBI Taxonomy" id="2562239"/>
    <lineage>
        <taxon>Eukaryota</taxon>
        <taxon>Sar</taxon>
        <taxon>Alveolata</taxon>
        <taxon>Dinophyceae</taxon>
        <taxon>Suessiales</taxon>
        <taxon>Symbiodiniaceae</taxon>
        <taxon>Effrenium</taxon>
    </lineage>
</organism>
<name>A0AA36NDR6_9DINO</name>
<feature type="coiled-coil region" evidence="2">
    <location>
        <begin position="136"/>
        <end position="170"/>
    </location>
</feature>
<keyword evidence="2" id="KW-0175">Coiled coil</keyword>
<dbReference type="EMBL" id="CAUJNA010003302">
    <property type="protein sequence ID" value="CAJ1398483.1"/>
    <property type="molecule type" value="Genomic_DNA"/>
</dbReference>
<sequence length="278" mass="30770">MRGLSKRPLPRVSNPPTVRYADNFFERFARVAKANVNKVLQGIEDPEKVLDQALDEMQGDLIKVRQSYAEVLATQRRLQNQKEQADKMADDWYRRAEMAVEKGDDELAKEALTRRQTAVSKVNDLAAQIDTMTVSVEKLFESVKALEAKISSAKEEKEQLIARARTAKTTSQVNEMLSDITSVGSTGAFERMKEKVEMLETRAEVSQGLLPEAQSSGSLEDRFKQLESGSAVDDELTKLKGKKALPEPSEGKSSGAGSGSAIDSELEAMRKKLKETAD</sequence>
<evidence type="ECO:0008006" key="6">
    <source>
        <dbReference type="Google" id="ProtNLM"/>
    </source>
</evidence>
<proteinExistence type="inferred from homology"/>
<reference evidence="4" key="1">
    <citation type="submission" date="2023-08" db="EMBL/GenBank/DDBJ databases">
        <authorList>
            <person name="Chen Y."/>
            <person name="Shah S."/>
            <person name="Dougan E. K."/>
            <person name="Thang M."/>
            <person name="Chan C."/>
        </authorList>
    </citation>
    <scope>NUCLEOTIDE SEQUENCE</scope>
</reference>
<evidence type="ECO:0000313" key="4">
    <source>
        <dbReference type="EMBL" id="CAJ1398483.1"/>
    </source>
</evidence>
<gene>
    <name evidence="4" type="ORF">EVOR1521_LOCUS22272</name>
</gene>
<feature type="region of interest" description="Disordered" evidence="3">
    <location>
        <begin position="207"/>
        <end position="278"/>
    </location>
</feature>
<dbReference type="AlphaFoldDB" id="A0AA36NDR6"/>
<accession>A0AA36NDR6</accession>
<evidence type="ECO:0000256" key="2">
    <source>
        <dbReference type="SAM" id="Coils"/>
    </source>
</evidence>